<accession>A0A392M671</accession>
<sequence>MGNDRGFSGDHVCDDLCSNLRFLSFERFIGEVVGHSLRDVPVGGGFSSEPLPSSSNGDLIDPFVDPWIESRRRSFEIGSVVTMVKNWTAEDYVFPHDRALIPWVTEKIEGVPSKYSNEGSLSSSVVDVGPSDDWHVLLVEGDDRLCSRFDRDCVVPMYKCLFKSMGLCFPLCPFEVGVINHLRICPSQLHPLSWAHVRAFKYWCECVGSSPTVPLFFSYFTVVRTNSDPGKDQGLITLRQKKSKMWTQYVDSFKWELDEYFLVGSRHAEAHNCLCVVNPIGDVDSNMLSDTDDEVG</sequence>
<dbReference type="Pfam" id="PF04195">
    <property type="entry name" value="Transposase_28"/>
    <property type="match status" value="1"/>
</dbReference>
<dbReference type="InterPro" id="IPR007321">
    <property type="entry name" value="Transposase_28"/>
</dbReference>
<protein>
    <recommendedName>
        <fullName evidence="1">Transposase (putative) gypsy type domain-containing protein</fullName>
    </recommendedName>
</protein>
<reference evidence="2 3" key="1">
    <citation type="journal article" date="2018" name="Front. Plant Sci.">
        <title>Red Clover (Trifolium pratense) and Zigzag Clover (T. medium) - A Picture of Genomic Similarities and Differences.</title>
        <authorList>
            <person name="Dluhosova J."/>
            <person name="Istvanek J."/>
            <person name="Nedelnik J."/>
            <person name="Repkova J."/>
        </authorList>
    </citation>
    <scope>NUCLEOTIDE SEQUENCE [LARGE SCALE GENOMIC DNA]</scope>
    <source>
        <strain evidence="3">cv. 10/8</strain>
        <tissue evidence="2">Leaf</tissue>
    </source>
</reference>
<evidence type="ECO:0000313" key="2">
    <source>
        <dbReference type="EMBL" id="MCH82910.1"/>
    </source>
</evidence>
<name>A0A392M671_9FABA</name>
<dbReference type="AlphaFoldDB" id="A0A392M671"/>
<evidence type="ECO:0000259" key="1">
    <source>
        <dbReference type="Pfam" id="PF04195"/>
    </source>
</evidence>
<keyword evidence="3" id="KW-1185">Reference proteome</keyword>
<proteinExistence type="predicted"/>
<dbReference type="Proteomes" id="UP000265520">
    <property type="component" value="Unassembled WGS sequence"/>
</dbReference>
<feature type="non-terminal residue" evidence="2">
    <location>
        <position position="296"/>
    </location>
</feature>
<feature type="domain" description="Transposase (putative) gypsy type" evidence="1">
    <location>
        <begin position="164"/>
        <end position="222"/>
    </location>
</feature>
<dbReference type="EMBL" id="LXQA010004366">
    <property type="protein sequence ID" value="MCH82910.1"/>
    <property type="molecule type" value="Genomic_DNA"/>
</dbReference>
<dbReference type="PANTHER" id="PTHR31099">
    <property type="entry name" value="OS06G0165300 PROTEIN"/>
    <property type="match status" value="1"/>
</dbReference>
<organism evidence="2 3">
    <name type="scientific">Trifolium medium</name>
    <dbReference type="NCBI Taxonomy" id="97028"/>
    <lineage>
        <taxon>Eukaryota</taxon>
        <taxon>Viridiplantae</taxon>
        <taxon>Streptophyta</taxon>
        <taxon>Embryophyta</taxon>
        <taxon>Tracheophyta</taxon>
        <taxon>Spermatophyta</taxon>
        <taxon>Magnoliopsida</taxon>
        <taxon>eudicotyledons</taxon>
        <taxon>Gunneridae</taxon>
        <taxon>Pentapetalae</taxon>
        <taxon>rosids</taxon>
        <taxon>fabids</taxon>
        <taxon>Fabales</taxon>
        <taxon>Fabaceae</taxon>
        <taxon>Papilionoideae</taxon>
        <taxon>50 kb inversion clade</taxon>
        <taxon>NPAAA clade</taxon>
        <taxon>Hologalegina</taxon>
        <taxon>IRL clade</taxon>
        <taxon>Trifolieae</taxon>
        <taxon>Trifolium</taxon>
    </lineage>
</organism>
<comment type="caution">
    <text evidence="2">The sequence shown here is derived from an EMBL/GenBank/DDBJ whole genome shotgun (WGS) entry which is preliminary data.</text>
</comment>
<dbReference type="PANTHER" id="PTHR31099:SF28">
    <property type="entry name" value="F5J5.12"/>
    <property type="match status" value="1"/>
</dbReference>
<gene>
    <name evidence="2" type="ORF">A2U01_0003723</name>
</gene>
<evidence type="ECO:0000313" key="3">
    <source>
        <dbReference type="Proteomes" id="UP000265520"/>
    </source>
</evidence>